<keyword evidence="3" id="KW-1185">Reference proteome</keyword>
<accession>A0A2J7QY77</accession>
<dbReference type="AlphaFoldDB" id="A0A2J7QY77"/>
<comment type="caution">
    <text evidence="2">The sequence shown here is derived from an EMBL/GenBank/DDBJ whole genome shotgun (WGS) entry which is preliminary data.</text>
</comment>
<organism evidence="2 3">
    <name type="scientific">Cryptotermes secundus</name>
    <dbReference type="NCBI Taxonomy" id="105785"/>
    <lineage>
        <taxon>Eukaryota</taxon>
        <taxon>Metazoa</taxon>
        <taxon>Ecdysozoa</taxon>
        <taxon>Arthropoda</taxon>
        <taxon>Hexapoda</taxon>
        <taxon>Insecta</taxon>
        <taxon>Pterygota</taxon>
        <taxon>Neoptera</taxon>
        <taxon>Polyneoptera</taxon>
        <taxon>Dictyoptera</taxon>
        <taxon>Blattodea</taxon>
        <taxon>Blattoidea</taxon>
        <taxon>Termitoidae</taxon>
        <taxon>Kalotermitidae</taxon>
        <taxon>Cryptotermitinae</taxon>
        <taxon>Cryptotermes</taxon>
    </lineage>
</organism>
<name>A0A2J7QY77_9NEOP</name>
<evidence type="ECO:0000313" key="3">
    <source>
        <dbReference type="Proteomes" id="UP000235965"/>
    </source>
</evidence>
<gene>
    <name evidence="2" type="ORF">B7P43_G17359</name>
</gene>
<feature type="compositionally biased region" description="Low complexity" evidence="1">
    <location>
        <begin position="102"/>
        <end position="112"/>
    </location>
</feature>
<sequence>MKRCHQNLDPSSFKPTDIPTPESGNVPPIELTGGREDETQDPTWEPAGRQEIQPNTNGSTNTMEESRTRYWLRSRPEETPIVCDSPPSAVVEGQTDTEATEVEPSTSPVVEVVGERRGEDSGTTPPRYNFRPLPGRKI</sequence>
<protein>
    <submittedName>
        <fullName evidence="2">Uncharacterized protein</fullName>
    </submittedName>
</protein>
<reference evidence="2 3" key="1">
    <citation type="submission" date="2017-12" db="EMBL/GenBank/DDBJ databases">
        <title>Hemimetabolous genomes reveal molecular basis of termite eusociality.</title>
        <authorList>
            <person name="Harrison M.C."/>
            <person name="Jongepier E."/>
            <person name="Robertson H.M."/>
            <person name="Arning N."/>
            <person name="Bitard-Feildel T."/>
            <person name="Chao H."/>
            <person name="Childers C.P."/>
            <person name="Dinh H."/>
            <person name="Doddapaneni H."/>
            <person name="Dugan S."/>
            <person name="Gowin J."/>
            <person name="Greiner C."/>
            <person name="Han Y."/>
            <person name="Hu H."/>
            <person name="Hughes D.S.T."/>
            <person name="Huylmans A.-K."/>
            <person name="Kemena C."/>
            <person name="Kremer L.P.M."/>
            <person name="Lee S.L."/>
            <person name="Lopez-Ezquerra A."/>
            <person name="Mallet L."/>
            <person name="Monroy-Kuhn J.M."/>
            <person name="Moser A."/>
            <person name="Murali S.C."/>
            <person name="Muzny D.M."/>
            <person name="Otani S."/>
            <person name="Piulachs M.-D."/>
            <person name="Poelchau M."/>
            <person name="Qu J."/>
            <person name="Schaub F."/>
            <person name="Wada-Katsumata A."/>
            <person name="Worley K.C."/>
            <person name="Xie Q."/>
            <person name="Ylla G."/>
            <person name="Poulsen M."/>
            <person name="Gibbs R.A."/>
            <person name="Schal C."/>
            <person name="Richards S."/>
            <person name="Belles X."/>
            <person name="Korb J."/>
            <person name="Bornberg-Bauer E."/>
        </authorList>
    </citation>
    <scope>NUCLEOTIDE SEQUENCE [LARGE SCALE GENOMIC DNA]</scope>
    <source>
        <tissue evidence="2">Whole body</tissue>
    </source>
</reference>
<evidence type="ECO:0000256" key="1">
    <source>
        <dbReference type="SAM" id="MobiDB-lite"/>
    </source>
</evidence>
<feature type="region of interest" description="Disordered" evidence="1">
    <location>
        <begin position="1"/>
        <end position="138"/>
    </location>
</feature>
<feature type="compositionally biased region" description="Basic and acidic residues" evidence="1">
    <location>
        <begin position="64"/>
        <end position="78"/>
    </location>
</feature>
<dbReference type="Proteomes" id="UP000235965">
    <property type="component" value="Unassembled WGS sequence"/>
</dbReference>
<proteinExistence type="predicted"/>
<evidence type="ECO:0000313" key="2">
    <source>
        <dbReference type="EMBL" id="PNF33547.1"/>
    </source>
</evidence>
<dbReference type="InParanoid" id="A0A2J7QY77"/>
<feature type="compositionally biased region" description="Polar residues" evidence="1">
    <location>
        <begin position="52"/>
        <end position="63"/>
    </location>
</feature>
<dbReference type="EMBL" id="NEVH01009124">
    <property type="protein sequence ID" value="PNF33547.1"/>
    <property type="molecule type" value="Genomic_DNA"/>
</dbReference>